<dbReference type="PANTHER" id="PTHR21485">
    <property type="entry name" value="HAD SUPERFAMILY MEMBERS CMAS AND KDSC"/>
    <property type="match status" value="1"/>
</dbReference>
<dbReference type="GeneID" id="96777955"/>
<evidence type="ECO:0000256" key="3">
    <source>
        <dbReference type="ARBA" id="ARBA00011881"/>
    </source>
</evidence>
<sequence length="186" mass="20193">MEYRADALVRAARIKLVVMDVDGTLTDGRIYIGPDGEAMKEFSVKDGMGISMLHTAGVATAIITGRKSTIVERRAAELKISHVWQGCQDKREAWMQMKDEMQLADRDIAYIGDDLNDLSLLMRAGLACCTADAQPEVKYVSHVISGCNGGNGAVRDIAELVLKSQGKWQTLVDAFAGTKLAPAYGQ</sequence>
<comment type="subunit">
    <text evidence="3">Homotetramer.</text>
</comment>
<dbReference type="GO" id="GO:0046872">
    <property type="term" value="F:metal ion binding"/>
    <property type="evidence" value="ECO:0007669"/>
    <property type="project" value="UniProtKB-KW"/>
</dbReference>
<dbReference type="RefSeq" id="WP_154406169.1">
    <property type="nucleotide sequence ID" value="NZ_JAQXJM010000018.1"/>
</dbReference>
<dbReference type="InterPro" id="IPR050793">
    <property type="entry name" value="CMP-NeuNAc_synthase"/>
</dbReference>
<feature type="binding site" evidence="7">
    <location>
        <position position="20"/>
    </location>
    <ligand>
        <name>Mg(2+)</name>
        <dbReference type="ChEBI" id="CHEBI:18420"/>
    </ligand>
</feature>
<dbReference type="PANTHER" id="PTHR21485:SF3">
    <property type="entry name" value="N-ACYLNEURAMINATE CYTIDYLYLTRANSFERASE"/>
    <property type="match status" value="1"/>
</dbReference>
<comment type="similarity">
    <text evidence="2">Belongs to the KdsC family.</text>
</comment>
<dbReference type="InterPro" id="IPR036412">
    <property type="entry name" value="HAD-like_sf"/>
</dbReference>
<dbReference type="InterPro" id="IPR006549">
    <property type="entry name" value="HAD-SF_hydro_IIIA"/>
</dbReference>
<keyword evidence="6 7" id="KW-0460">Magnesium</keyword>
<evidence type="ECO:0000256" key="5">
    <source>
        <dbReference type="ARBA" id="ARBA00022801"/>
    </source>
</evidence>
<dbReference type="Proteomes" id="UP000433181">
    <property type="component" value="Unassembled WGS sequence"/>
</dbReference>
<feature type="binding site" evidence="7">
    <location>
        <position position="22"/>
    </location>
    <ligand>
        <name>substrate</name>
    </ligand>
</feature>
<organism evidence="8 9">
    <name type="scientific">Anaerovibrio slackiae</name>
    <dbReference type="NCBI Taxonomy" id="2652309"/>
    <lineage>
        <taxon>Bacteria</taxon>
        <taxon>Bacillati</taxon>
        <taxon>Bacillota</taxon>
        <taxon>Negativicutes</taxon>
        <taxon>Selenomonadales</taxon>
        <taxon>Selenomonadaceae</taxon>
        <taxon>Anaerovibrio</taxon>
    </lineage>
</organism>
<dbReference type="Pfam" id="PF08282">
    <property type="entry name" value="Hydrolase_3"/>
    <property type="match status" value="1"/>
</dbReference>
<comment type="caution">
    <text evidence="8">The sequence shown here is derived from an EMBL/GenBank/DDBJ whole genome shotgun (WGS) entry which is preliminary data.</text>
</comment>
<evidence type="ECO:0000256" key="4">
    <source>
        <dbReference type="ARBA" id="ARBA00022723"/>
    </source>
</evidence>
<reference evidence="8 9" key="1">
    <citation type="submission" date="2019-08" db="EMBL/GenBank/DDBJ databases">
        <title>In-depth cultivation of the pig gut microbiome towards novel bacterial diversity and tailored functional studies.</title>
        <authorList>
            <person name="Wylensek D."/>
            <person name="Hitch T.C.A."/>
            <person name="Clavel T."/>
        </authorList>
    </citation>
    <scope>NUCLEOTIDE SEQUENCE [LARGE SCALE GENOMIC DNA]</scope>
    <source>
        <strain evidence="8 9">WCA-693-APC-5D-A</strain>
    </source>
</reference>
<dbReference type="SUPFAM" id="SSF56784">
    <property type="entry name" value="HAD-like"/>
    <property type="match status" value="1"/>
</dbReference>
<gene>
    <name evidence="8" type="ORF">FYJ84_03420</name>
</gene>
<evidence type="ECO:0000256" key="1">
    <source>
        <dbReference type="ARBA" id="ARBA00001946"/>
    </source>
</evidence>
<dbReference type="CDD" id="cd01630">
    <property type="entry name" value="HAD_KDO-like"/>
    <property type="match status" value="1"/>
</dbReference>
<protein>
    <submittedName>
        <fullName evidence="8">HAD-IIIA family hydrolase</fullName>
    </submittedName>
</protein>
<dbReference type="SFLD" id="SFLDG01138">
    <property type="entry name" value="C1.6.2:_Deoxy-d-mannose-octulo"/>
    <property type="match status" value="1"/>
</dbReference>
<dbReference type="InterPro" id="IPR010023">
    <property type="entry name" value="KdsC_fam"/>
</dbReference>
<dbReference type="GO" id="GO:0016788">
    <property type="term" value="F:hydrolase activity, acting on ester bonds"/>
    <property type="evidence" value="ECO:0007669"/>
    <property type="project" value="InterPro"/>
</dbReference>
<feature type="binding site" evidence="7">
    <location>
        <position position="113"/>
    </location>
    <ligand>
        <name>Mg(2+)</name>
        <dbReference type="ChEBI" id="CHEBI:18420"/>
    </ligand>
</feature>
<evidence type="ECO:0000313" key="8">
    <source>
        <dbReference type="EMBL" id="MSU08041.1"/>
    </source>
</evidence>
<keyword evidence="4 7" id="KW-0479">Metal-binding</keyword>
<dbReference type="AlphaFoldDB" id="A0A6I2UFT2"/>
<dbReference type="SFLD" id="SFLDG01136">
    <property type="entry name" value="C1.6:_Phosphoserine_Phosphatas"/>
    <property type="match status" value="1"/>
</dbReference>
<proteinExistence type="inferred from homology"/>
<dbReference type="EMBL" id="VUNR01000004">
    <property type="protein sequence ID" value="MSU08041.1"/>
    <property type="molecule type" value="Genomic_DNA"/>
</dbReference>
<keyword evidence="5 8" id="KW-0378">Hydrolase</keyword>
<evidence type="ECO:0000313" key="9">
    <source>
        <dbReference type="Proteomes" id="UP000433181"/>
    </source>
</evidence>
<dbReference type="FunFam" id="3.40.50.1000:FF:000029">
    <property type="entry name" value="3-deoxy-D-manno-octulosonate 8-phosphate phosphatase KdsC"/>
    <property type="match status" value="1"/>
</dbReference>
<dbReference type="GO" id="GO:0008781">
    <property type="term" value="F:N-acylneuraminate cytidylyltransferase activity"/>
    <property type="evidence" value="ECO:0007669"/>
    <property type="project" value="TreeGrafter"/>
</dbReference>
<dbReference type="NCBIfam" id="TIGR01670">
    <property type="entry name" value="KdsC-phosphatas"/>
    <property type="match status" value="1"/>
</dbReference>
<evidence type="ECO:0000256" key="2">
    <source>
        <dbReference type="ARBA" id="ARBA00005893"/>
    </source>
</evidence>
<dbReference type="Gene3D" id="3.40.50.1000">
    <property type="entry name" value="HAD superfamily/HAD-like"/>
    <property type="match status" value="1"/>
</dbReference>
<evidence type="ECO:0000256" key="6">
    <source>
        <dbReference type="ARBA" id="ARBA00022842"/>
    </source>
</evidence>
<comment type="cofactor">
    <cofactor evidence="1 7">
        <name>Mg(2+)</name>
        <dbReference type="ChEBI" id="CHEBI:18420"/>
    </cofactor>
</comment>
<accession>A0A6I2UFT2</accession>
<name>A0A6I2UFT2_9FIRM</name>
<evidence type="ECO:0000256" key="7">
    <source>
        <dbReference type="PIRSR" id="PIRSR006118-2"/>
    </source>
</evidence>
<dbReference type="SFLD" id="SFLDS00003">
    <property type="entry name" value="Haloacid_Dehalogenase"/>
    <property type="match status" value="1"/>
</dbReference>
<dbReference type="InterPro" id="IPR023214">
    <property type="entry name" value="HAD_sf"/>
</dbReference>
<keyword evidence="9" id="KW-1185">Reference proteome</keyword>
<dbReference type="PIRSF" id="PIRSF006118">
    <property type="entry name" value="KDO8-P_Ptase"/>
    <property type="match status" value="1"/>
</dbReference>
<dbReference type="NCBIfam" id="TIGR01662">
    <property type="entry name" value="HAD-SF-IIIA"/>
    <property type="match status" value="1"/>
</dbReference>